<dbReference type="Proteomes" id="UP000246171">
    <property type="component" value="Unassembled WGS sequence"/>
</dbReference>
<dbReference type="OrthoDB" id="1577640at2759"/>
<dbReference type="SUPFAM" id="SSF53167">
    <property type="entry name" value="Purine and uridine phosphorylases"/>
    <property type="match status" value="1"/>
</dbReference>
<sequence>MSTPQLEDFQIGWICALPIEAAAAKEMLDESFGLLGMQDPSDPNIYTLGRIGQHNVVIACLPAGQYGTISAATVANNMTRTFSKSLRIGLIVGVGGGIPSATHDIRLGDVVISCPEGTSGGVIQYDMGRIGADGEFHRVGSLNSPPRTLLMAVNAMKAAELTDEPRFPEYIHRATGRTARTRQSFGRPNTQQDRLFHSKYEHPATEDSCDRCPAEWEETRTERESSNPQLHYGTIASGNVVMKHGTTREKLRLDTGALCFEMEAAGLMMDFPCLVIRGICDYADSHKNEQWQGYAALAAASYTKELLGYIPVGQVSRESLVVDVCSK</sequence>
<reference evidence="2" key="1">
    <citation type="submission" date="2016-12" db="EMBL/GenBank/DDBJ databases">
        <title>The genomes of Aspergillus section Nigri reveals drivers in fungal speciation.</title>
        <authorList>
            <consortium name="DOE Joint Genome Institute"/>
            <person name="Vesth T.C."/>
            <person name="Nybo J."/>
            <person name="Theobald S."/>
            <person name="Brandl J."/>
            <person name="Frisvad J.C."/>
            <person name="Nielsen K.F."/>
            <person name="Lyhne E.K."/>
            <person name="Kogle M.E."/>
            <person name="Kuo A."/>
            <person name="Riley R."/>
            <person name="Clum A."/>
            <person name="Nolan M."/>
            <person name="Lipzen A."/>
            <person name="Salamov A."/>
            <person name="Henrissat B."/>
            <person name="Wiebenga A."/>
            <person name="De vries R.P."/>
            <person name="Grigoriev I.V."/>
            <person name="Mortensen U.H."/>
            <person name="Andersen M.R."/>
            <person name="Baker S.E."/>
        </authorList>
    </citation>
    <scope>NUCLEOTIDE SEQUENCE</scope>
    <source>
        <strain evidence="2">CBS 122712</strain>
    </source>
</reference>
<evidence type="ECO:0000313" key="2">
    <source>
        <dbReference type="EMBL" id="PWY85425.1"/>
    </source>
</evidence>
<dbReference type="AlphaFoldDB" id="A0A317WHB4"/>
<dbReference type="InterPro" id="IPR053137">
    <property type="entry name" value="NLR-like"/>
</dbReference>
<proteinExistence type="predicted"/>
<keyword evidence="3" id="KW-1185">Reference proteome</keyword>
<feature type="domain" description="Nucleoside phosphorylase" evidence="1">
    <location>
        <begin position="11"/>
        <end position="291"/>
    </location>
</feature>
<dbReference type="Pfam" id="PF01048">
    <property type="entry name" value="PNP_UDP_1"/>
    <property type="match status" value="1"/>
</dbReference>
<dbReference type="GO" id="GO:0009116">
    <property type="term" value="P:nucleoside metabolic process"/>
    <property type="evidence" value="ECO:0007669"/>
    <property type="project" value="InterPro"/>
</dbReference>
<protein>
    <submittedName>
        <fullName evidence="2">Purine and uridine phosphorylase</fullName>
    </submittedName>
</protein>
<dbReference type="RefSeq" id="XP_025393345.1">
    <property type="nucleotide sequence ID" value="XM_025530129.1"/>
</dbReference>
<dbReference type="GO" id="GO:0003824">
    <property type="term" value="F:catalytic activity"/>
    <property type="evidence" value="ECO:0007669"/>
    <property type="project" value="InterPro"/>
</dbReference>
<comment type="caution">
    <text evidence="2">The sequence shown here is derived from an EMBL/GenBank/DDBJ whole genome shotgun (WGS) entry which is preliminary data.</text>
</comment>
<organism evidence="2 3">
    <name type="scientific">Aspergillus eucalypticola (strain CBS 122712 / IBT 29274)</name>
    <dbReference type="NCBI Taxonomy" id="1448314"/>
    <lineage>
        <taxon>Eukaryota</taxon>
        <taxon>Fungi</taxon>
        <taxon>Dikarya</taxon>
        <taxon>Ascomycota</taxon>
        <taxon>Pezizomycotina</taxon>
        <taxon>Eurotiomycetes</taxon>
        <taxon>Eurotiomycetidae</taxon>
        <taxon>Eurotiales</taxon>
        <taxon>Aspergillaceae</taxon>
        <taxon>Aspergillus</taxon>
        <taxon>Aspergillus subgen. Circumdati</taxon>
    </lineage>
</organism>
<dbReference type="VEuPathDB" id="FungiDB:BO83DRAFT_374186"/>
<dbReference type="InterPro" id="IPR000845">
    <property type="entry name" value="Nucleoside_phosphorylase_d"/>
</dbReference>
<dbReference type="EMBL" id="MSFU01000001">
    <property type="protein sequence ID" value="PWY85425.1"/>
    <property type="molecule type" value="Genomic_DNA"/>
</dbReference>
<dbReference type="Gene3D" id="3.40.50.1580">
    <property type="entry name" value="Nucleoside phosphorylase domain"/>
    <property type="match status" value="1"/>
</dbReference>
<dbReference type="PANTHER" id="PTHR46082">
    <property type="entry name" value="ATP/GTP-BINDING PROTEIN-RELATED"/>
    <property type="match status" value="1"/>
</dbReference>
<dbReference type="PANTHER" id="PTHR46082:SF11">
    <property type="entry name" value="AAA+ ATPASE DOMAIN-CONTAINING PROTEIN-RELATED"/>
    <property type="match status" value="1"/>
</dbReference>
<dbReference type="InterPro" id="IPR035994">
    <property type="entry name" value="Nucleoside_phosphorylase_sf"/>
</dbReference>
<dbReference type="GeneID" id="37052091"/>
<gene>
    <name evidence="2" type="ORF">BO83DRAFT_374186</name>
</gene>
<evidence type="ECO:0000313" key="3">
    <source>
        <dbReference type="Proteomes" id="UP000246171"/>
    </source>
</evidence>
<name>A0A317WHB4_ASPEC</name>
<evidence type="ECO:0000259" key="1">
    <source>
        <dbReference type="Pfam" id="PF01048"/>
    </source>
</evidence>
<accession>A0A317WHB4</accession>